<dbReference type="Gene3D" id="3.10.450.50">
    <property type="match status" value="1"/>
</dbReference>
<keyword evidence="2" id="KW-1185">Reference proteome</keyword>
<dbReference type="EMBL" id="AP012554">
    <property type="protein sequence ID" value="BAO00791.1"/>
    <property type="molecule type" value="Genomic_DNA"/>
</dbReference>
<dbReference type="STRING" id="1235990.BMSBPS_0455"/>
<dbReference type="eggNOG" id="COG0319">
    <property type="taxonomic scope" value="Bacteria"/>
</dbReference>
<proteinExistence type="predicted"/>
<dbReference type="InterPro" id="IPR024507">
    <property type="entry name" value="AtzH-like"/>
</dbReference>
<dbReference type="SUPFAM" id="SSF54427">
    <property type="entry name" value="NTF2-like"/>
    <property type="match status" value="1"/>
</dbReference>
<dbReference type="InterPro" id="IPR032710">
    <property type="entry name" value="NTF2-like_dom_sf"/>
</dbReference>
<dbReference type="NCBIfam" id="NF033625">
    <property type="entry name" value="HpxZ"/>
    <property type="match status" value="1"/>
</dbReference>
<dbReference type="AlphaFoldDB" id="U3U3N7"/>
<evidence type="ECO:0008006" key="3">
    <source>
        <dbReference type="Google" id="ProtNLM"/>
    </source>
</evidence>
<accession>U3U3N7</accession>
<evidence type="ECO:0000313" key="1">
    <source>
        <dbReference type="EMBL" id="BAO00791.1"/>
    </source>
</evidence>
<name>U3U3N7_9GAMM</name>
<protein>
    <recommendedName>
        <fullName evidence="3">Oxalurate catabolism protein HpxZ</fullName>
    </recommendedName>
</protein>
<organism evidence="1 2">
    <name type="scientific">Candidatus Pantoea carbekii</name>
    <dbReference type="NCBI Taxonomy" id="1235990"/>
    <lineage>
        <taxon>Bacteria</taxon>
        <taxon>Pseudomonadati</taxon>
        <taxon>Pseudomonadota</taxon>
        <taxon>Gammaproteobacteria</taxon>
        <taxon>Enterobacterales</taxon>
        <taxon>Erwiniaceae</taxon>
        <taxon>Pantoea</taxon>
    </lineage>
</organism>
<gene>
    <name evidence="1" type="ORF">HHS_08210</name>
</gene>
<evidence type="ECO:0000313" key="2">
    <source>
        <dbReference type="Proteomes" id="UP000016900"/>
    </source>
</evidence>
<dbReference type="PATRIC" id="fig|1235990.3.peg.815"/>
<sequence>MIFEEINIPTVISEVTSAFNRYQEALEKNDIAVLDELFWHDSRTVRFGINENLYGIEQIRQFRRVRLSNQSDRILYNTIINTFGYNYAVCCTEFTQRKIENTGRQQQTWVKMPFGWRIVAAQVSLINY</sequence>
<dbReference type="Pfam" id="PF11533">
    <property type="entry name" value="AtzH-like"/>
    <property type="match status" value="1"/>
</dbReference>
<dbReference type="OrthoDB" id="9791198at2"/>
<dbReference type="KEGG" id="hhs:HHS_08210"/>
<dbReference type="Proteomes" id="UP000016900">
    <property type="component" value="Chromosome"/>
</dbReference>
<reference evidence="1 2" key="1">
    <citation type="submission" date="2012-10" db="EMBL/GenBank/DDBJ databases">
        <title>Genome sequence of the symbiont of the pentatomidae stink bug Halyomorpha halys.</title>
        <authorList>
            <person name="Kobayashi H."/>
            <person name="Fujii-Muramatsu R."/>
            <person name="Takeishi K."/>
            <person name="Noda H."/>
        </authorList>
    </citation>
    <scope>NUCLEOTIDE SEQUENCE [LARGE SCALE GENOMIC DNA]</scope>
</reference>